<dbReference type="GO" id="GO:0006813">
    <property type="term" value="P:potassium ion transport"/>
    <property type="evidence" value="ECO:0007669"/>
    <property type="project" value="InterPro"/>
</dbReference>
<dbReference type="RefSeq" id="WP_025305630.1">
    <property type="nucleotide sequence ID" value="NZ_CP007028.1"/>
</dbReference>
<feature type="domain" description="RCK C-terminal" evidence="2">
    <location>
        <begin position="139"/>
        <end position="219"/>
    </location>
</feature>
<dbReference type="InterPro" id="IPR050721">
    <property type="entry name" value="Trk_Ktr_HKT_K-transport"/>
</dbReference>
<dbReference type="EMBL" id="CP007028">
    <property type="protein sequence ID" value="AHE95659.1"/>
    <property type="molecule type" value="Genomic_DNA"/>
</dbReference>
<reference evidence="3 4" key="1">
    <citation type="submission" date="2013-12" db="EMBL/GenBank/DDBJ databases">
        <authorList>
            <consortium name="DOE Joint Genome Institute"/>
            <person name="Eisen J."/>
            <person name="Huntemann M."/>
            <person name="Han J."/>
            <person name="Chen A."/>
            <person name="Kyrpides N."/>
            <person name="Mavromatis K."/>
            <person name="Markowitz V."/>
            <person name="Palaniappan K."/>
            <person name="Ivanova N."/>
            <person name="Schaumberg A."/>
            <person name="Pati A."/>
            <person name="Liolios K."/>
            <person name="Nordberg H.P."/>
            <person name="Cantor M.N."/>
            <person name="Hua S.X."/>
            <person name="Woyke T."/>
        </authorList>
    </citation>
    <scope>NUCLEOTIDE SEQUENCE [LARGE SCALE GENOMIC DNA]</scope>
    <source>
        <strain evidence="3 4">DSM 23557</strain>
    </source>
</reference>
<evidence type="ECO:0000259" key="2">
    <source>
        <dbReference type="PROSITE" id="PS51202"/>
    </source>
</evidence>
<evidence type="ECO:0000313" key="3">
    <source>
        <dbReference type="EMBL" id="AHE95659.1"/>
    </source>
</evidence>
<dbReference type="PATRIC" id="fig|75906.3.peg.414"/>
<dbReference type="AlphaFoldDB" id="W0DAZ4"/>
<accession>W0DAZ4</accession>
<dbReference type="SUPFAM" id="SSF116726">
    <property type="entry name" value="TrkA C-terminal domain-like"/>
    <property type="match status" value="1"/>
</dbReference>
<dbReference type="KEGG" id="trd:THERU_02105"/>
<dbReference type="OrthoDB" id="10660at2"/>
<protein>
    <submittedName>
        <fullName evidence="3">Potassium transporter Trk</fullName>
    </submittedName>
</protein>
<evidence type="ECO:0000313" key="4">
    <source>
        <dbReference type="Proteomes" id="UP000018914"/>
    </source>
</evidence>
<dbReference type="Proteomes" id="UP000018914">
    <property type="component" value="Chromosome"/>
</dbReference>
<proteinExistence type="predicted"/>
<dbReference type="PANTHER" id="PTHR43833">
    <property type="entry name" value="POTASSIUM CHANNEL PROTEIN 2-RELATED-RELATED"/>
    <property type="match status" value="1"/>
</dbReference>
<dbReference type="PROSITE" id="PS51202">
    <property type="entry name" value="RCK_C"/>
    <property type="match status" value="1"/>
</dbReference>
<dbReference type="eggNOG" id="COG0569">
    <property type="taxonomic scope" value="Bacteria"/>
</dbReference>
<evidence type="ECO:0000259" key="1">
    <source>
        <dbReference type="PROSITE" id="PS51201"/>
    </source>
</evidence>
<dbReference type="InterPro" id="IPR036721">
    <property type="entry name" value="RCK_C_sf"/>
</dbReference>
<organism evidence="4">
    <name type="scientific">Thermocrinis ruber</name>
    <dbReference type="NCBI Taxonomy" id="75906"/>
    <lineage>
        <taxon>Bacteria</taxon>
        <taxon>Pseudomonadati</taxon>
        <taxon>Aquificota</taxon>
        <taxon>Aquificia</taxon>
        <taxon>Aquificales</taxon>
        <taxon>Aquificaceae</taxon>
        <taxon>Thermocrinis</taxon>
    </lineage>
</organism>
<dbReference type="Gene3D" id="3.30.70.1450">
    <property type="entry name" value="Regulator of K+ conductance, C-terminal domain"/>
    <property type="match status" value="1"/>
</dbReference>
<keyword evidence="4" id="KW-1185">Reference proteome</keyword>
<dbReference type="InterPro" id="IPR003148">
    <property type="entry name" value="RCK_N"/>
</dbReference>
<dbReference type="HOGENOM" id="CLU_046525_3_2_0"/>
<dbReference type="Pfam" id="PF02080">
    <property type="entry name" value="TrkA_C"/>
    <property type="match status" value="1"/>
</dbReference>
<gene>
    <name evidence="3" type="ORF">THERU_02105</name>
</gene>
<dbReference type="STRING" id="75906.THERU_02105"/>
<dbReference type="PANTHER" id="PTHR43833:SF7">
    <property type="entry name" value="KTR SYSTEM POTASSIUM UPTAKE PROTEIN C"/>
    <property type="match status" value="1"/>
</dbReference>
<dbReference type="Gene3D" id="3.40.50.720">
    <property type="entry name" value="NAD(P)-binding Rossmann-like Domain"/>
    <property type="match status" value="1"/>
</dbReference>
<dbReference type="SUPFAM" id="SSF51735">
    <property type="entry name" value="NAD(P)-binding Rossmann-fold domains"/>
    <property type="match status" value="1"/>
</dbReference>
<name>W0DAZ4_9AQUI</name>
<dbReference type="InterPro" id="IPR036291">
    <property type="entry name" value="NAD(P)-bd_dom_sf"/>
</dbReference>
<dbReference type="GO" id="GO:0008324">
    <property type="term" value="F:monoatomic cation transmembrane transporter activity"/>
    <property type="evidence" value="ECO:0007669"/>
    <property type="project" value="InterPro"/>
</dbReference>
<feature type="domain" description="RCK N-terminal" evidence="1">
    <location>
        <begin position="5"/>
        <end position="121"/>
    </location>
</feature>
<dbReference type="InterPro" id="IPR006037">
    <property type="entry name" value="RCK_C"/>
</dbReference>
<dbReference type="Pfam" id="PF02254">
    <property type="entry name" value="TrkA_N"/>
    <property type="match status" value="1"/>
</dbReference>
<dbReference type="PROSITE" id="PS51201">
    <property type="entry name" value="RCK_N"/>
    <property type="match status" value="1"/>
</dbReference>
<sequence length="219" mass="23869">MKKKNRTFGVIGLGRFGYHVARTLAQGGAEVIACDVDEEKVREVSEYVSLAYVLDATDAKALKESGIANVDTAVVSVGENIEASILIVVQLKELGVKEIVAKAVNPLHGKVLEKLGVDRVVYPEKEMAIRVAHSLLAGEFIEEIPIGEKHSVFELKAFDFMLGKTLRELDVRRRFGVSVLAIKRGENLIVNPMGDEKILPGDILVVLGTTEQLSTMASQ</sequence>